<organism evidence="1">
    <name type="scientific">marine sediment metagenome</name>
    <dbReference type="NCBI Taxonomy" id="412755"/>
    <lineage>
        <taxon>unclassified sequences</taxon>
        <taxon>metagenomes</taxon>
        <taxon>ecological metagenomes</taxon>
    </lineage>
</organism>
<name>A0A0F9CP11_9ZZZZ</name>
<proteinExistence type="predicted"/>
<sequence>MGYPTTDAVKATTDEVHNDILSGLVS</sequence>
<gene>
    <name evidence="1" type="ORF">LCGC14_2586460</name>
</gene>
<protein>
    <submittedName>
        <fullName evidence="1">Uncharacterized protein</fullName>
    </submittedName>
</protein>
<reference evidence="1" key="1">
    <citation type="journal article" date="2015" name="Nature">
        <title>Complex archaea that bridge the gap between prokaryotes and eukaryotes.</title>
        <authorList>
            <person name="Spang A."/>
            <person name="Saw J.H."/>
            <person name="Jorgensen S.L."/>
            <person name="Zaremba-Niedzwiedzka K."/>
            <person name="Martijn J."/>
            <person name="Lind A.E."/>
            <person name="van Eijk R."/>
            <person name="Schleper C."/>
            <person name="Guy L."/>
            <person name="Ettema T.J."/>
        </authorList>
    </citation>
    <scope>NUCLEOTIDE SEQUENCE</scope>
</reference>
<dbReference type="AlphaFoldDB" id="A0A0F9CP11"/>
<evidence type="ECO:0000313" key="1">
    <source>
        <dbReference type="EMBL" id="KKL07396.1"/>
    </source>
</evidence>
<accession>A0A0F9CP11</accession>
<feature type="non-terminal residue" evidence="1">
    <location>
        <position position="26"/>
    </location>
</feature>
<dbReference type="EMBL" id="LAZR01043310">
    <property type="protein sequence ID" value="KKL07396.1"/>
    <property type="molecule type" value="Genomic_DNA"/>
</dbReference>
<comment type="caution">
    <text evidence="1">The sequence shown here is derived from an EMBL/GenBank/DDBJ whole genome shotgun (WGS) entry which is preliminary data.</text>
</comment>